<sequence length="245" mass="28397">MIQEAVLSTIKPLLETRVFAYDFLRRTFLVEPSQDYLRSLSENQLVSAFPFQEEDPELAEGTAKVQDYLNTQDVLSAEGYDRLHWDYTRLFIGPYSLPAPPWESAYLNKDKLLFQEETRRVRLAYLKYGFLPKHYQQEADDHLGLELDFMYQLANLTVEKAVVGDLDGFKELLQDQADFLEQHLLLWVPAFAKNVRLSANTGFYQGMARMLQGFIQIDGRAVKELLDIECKFKFFGGEHSHGKSH</sequence>
<dbReference type="SUPFAM" id="SSF89155">
    <property type="entry name" value="TorD-like"/>
    <property type="match status" value="1"/>
</dbReference>
<keyword evidence="3" id="KW-1185">Reference proteome</keyword>
<dbReference type="RefSeq" id="WP_007785099.1">
    <property type="nucleotide sequence ID" value="NZ_CM001441.1"/>
</dbReference>
<evidence type="ECO:0000313" key="2">
    <source>
        <dbReference type="EMBL" id="EHQ90617.1"/>
    </source>
</evidence>
<reference evidence="2 3" key="1">
    <citation type="submission" date="2011-11" db="EMBL/GenBank/DDBJ databases">
        <title>The Noncontiguous Finished genome of Desulfosporosinus youngiae DSM 17734.</title>
        <authorList>
            <consortium name="US DOE Joint Genome Institute (JGI-PGF)"/>
            <person name="Lucas S."/>
            <person name="Han J."/>
            <person name="Lapidus A."/>
            <person name="Cheng J.-F."/>
            <person name="Goodwin L."/>
            <person name="Pitluck S."/>
            <person name="Peters L."/>
            <person name="Ovchinnikova G."/>
            <person name="Lu M."/>
            <person name="Land M.L."/>
            <person name="Hauser L."/>
            <person name="Pester M."/>
            <person name="Spring S."/>
            <person name="Ollivier B."/>
            <person name="Rattei T."/>
            <person name="Klenk H.-P."/>
            <person name="Wagner M."/>
            <person name="Loy A."/>
            <person name="Woyke T.J."/>
        </authorList>
    </citation>
    <scope>NUCLEOTIDE SEQUENCE [LARGE SCALE GENOMIC DNA]</scope>
    <source>
        <strain evidence="2 3">DSM 17734</strain>
    </source>
</reference>
<name>H5Y5N0_9FIRM</name>
<dbReference type="eggNOG" id="COG3381">
    <property type="taxonomic scope" value="Bacteria"/>
</dbReference>
<gene>
    <name evidence="2" type="ORF">DesyoDRAFT_3615</name>
</gene>
<evidence type="ECO:0000313" key="3">
    <source>
        <dbReference type="Proteomes" id="UP000005104"/>
    </source>
</evidence>
<protein>
    <submittedName>
        <fullName evidence="2">Putative component of anaerobic dehydrogenase</fullName>
    </submittedName>
</protein>
<evidence type="ECO:0000256" key="1">
    <source>
        <dbReference type="ARBA" id="ARBA00023186"/>
    </source>
</evidence>
<dbReference type="AlphaFoldDB" id="H5Y5N0"/>
<dbReference type="PANTHER" id="PTHR34227:SF1">
    <property type="entry name" value="DIMETHYL SULFOXIDE REDUCTASE CHAPERONE-RELATED"/>
    <property type="match status" value="1"/>
</dbReference>
<dbReference type="Gene3D" id="1.10.3480.10">
    <property type="entry name" value="TorD-like"/>
    <property type="match status" value="1"/>
</dbReference>
<dbReference type="Pfam" id="PF02613">
    <property type="entry name" value="Nitrate_red_del"/>
    <property type="match status" value="1"/>
</dbReference>
<dbReference type="InterPro" id="IPR036411">
    <property type="entry name" value="TorD-like_sf"/>
</dbReference>
<accession>H5Y5N0</accession>
<dbReference type="Proteomes" id="UP000005104">
    <property type="component" value="Chromosome"/>
</dbReference>
<organism evidence="2 3">
    <name type="scientific">Desulfosporosinus youngiae DSM 17734</name>
    <dbReference type="NCBI Taxonomy" id="768710"/>
    <lineage>
        <taxon>Bacteria</taxon>
        <taxon>Bacillati</taxon>
        <taxon>Bacillota</taxon>
        <taxon>Clostridia</taxon>
        <taxon>Eubacteriales</taxon>
        <taxon>Desulfitobacteriaceae</taxon>
        <taxon>Desulfosporosinus</taxon>
    </lineage>
</organism>
<dbReference type="PANTHER" id="PTHR34227">
    <property type="entry name" value="CHAPERONE PROTEIN YCDY"/>
    <property type="match status" value="1"/>
</dbReference>
<proteinExistence type="predicted"/>
<dbReference type="OrthoDB" id="9795302at2"/>
<keyword evidence="1" id="KW-0143">Chaperone</keyword>
<dbReference type="InterPro" id="IPR020945">
    <property type="entry name" value="DMSO/NO3_reduct_chaperone"/>
</dbReference>
<dbReference type="HOGENOM" id="CLU_077650_0_0_9"/>
<dbReference type="EMBL" id="CM001441">
    <property type="protein sequence ID" value="EHQ90617.1"/>
    <property type="molecule type" value="Genomic_DNA"/>
</dbReference>
<dbReference type="InterPro" id="IPR050289">
    <property type="entry name" value="TorD/DmsD_chaperones"/>
</dbReference>
<dbReference type="STRING" id="768710.DesyoDRAFT_3615"/>